<evidence type="ECO:0000313" key="1">
    <source>
        <dbReference type="EMBL" id="MDF3842436.1"/>
    </source>
</evidence>
<dbReference type="EMBL" id="JARJLR010000212">
    <property type="protein sequence ID" value="MDF3842436.1"/>
    <property type="molecule type" value="Genomic_DNA"/>
</dbReference>
<proteinExistence type="predicted"/>
<organism evidence="1 2">
    <name type="scientific">Pseudomonas citronellolis</name>
    <dbReference type="NCBI Taxonomy" id="53408"/>
    <lineage>
        <taxon>Bacteria</taxon>
        <taxon>Pseudomonadati</taxon>
        <taxon>Pseudomonadota</taxon>
        <taxon>Gammaproteobacteria</taxon>
        <taxon>Pseudomonadales</taxon>
        <taxon>Pseudomonadaceae</taxon>
        <taxon>Pseudomonas</taxon>
    </lineage>
</organism>
<dbReference type="AlphaFoldDB" id="A0AAW6P424"/>
<reference evidence="1" key="1">
    <citation type="submission" date="2023-03" db="EMBL/GenBank/DDBJ databases">
        <title>Draft assemblies of triclosan tolerant bacteria isolated from returned activated sludge.</title>
        <authorList>
            <person name="Van Hamelsveld S."/>
        </authorList>
    </citation>
    <scope>NUCLEOTIDE SEQUENCE</scope>
    <source>
        <strain evidence="1">GW210015_S63</strain>
    </source>
</reference>
<dbReference type="RefSeq" id="WP_276214534.1">
    <property type="nucleotide sequence ID" value="NZ_JARJLR010000212.1"/>
</dbReference>
<gene>
    <name evidence="1" type="ORF">P3W55_12035</name>
</gene>
<name>A0AAW6P424_9PSED</name>
<comment type="caution">
    <text evidence="1">The sequence shown here is derived from an EMBL/GenBank/DDBJ whole genome shotgun (WGS) entry which is preliminary data.</text>
</comment>
<evidence type="ECO:0000313" key="2">
    <source>
        <dbReference type="Proteomes" id="UP001220662"/>
    </source>
</evidence>
<dbReference type="Proteomes" id="UP001220662">
    <property type="component" value="Unassembled WGS sequence"/>
</dbReference>
<sequence>MIGRHIRNVLAEGELARESNVQNLHIANSEKPVSLFSTGVIISIG</sequence>
<protein>
    <submittedName>
        <fullName evidence="1">Uncharacterized protein</fullName>
    </submittedName>
</protein>
<accession>A0AAW6P424</accession>